<feature type="chain" id="PRO_5020699393" evidence="2">
    <location>
        <begin position="22"/>
        <end position="154"/>
    </location>
</feature>
<comment type="caution">
    <text evidence="4">The sequence shown here is derived from an EMBL/GenBank/DDBJ whole genome shotgun (WGS) entry which is preliminary data.</text>
</comment>
<sequence length="154" mass="15960">MKKIFSILAIALALSACTNKAKEEENKQAAIKAVKDSIRLDSFKRADTEKQKVLAQQAEEKRVMMLAEERRAASAPAVTSGTSTTTSTTTTKKKGWSDAAKGTAIGAGAGALGGALIDKKKGRGAIIGGVVGAGAGYLIGRGEDRKSGRVQPKN</sequence>
<feature type="signal peptide" evidence="2">
    <location>
        <begin position="1"/>
        <end position="21"/>
    </location>
</feature>
<dbReference type="AlphaFoldDB" id="A0A4R6IPG7"/>
<evidence type="ECO:0000256" key="1">
    <source>
        <dbReference type="SAM" id="MobiDB-lite"/>
    </source>
</evidence>
<reference evidence="4 5" key="1">
    <citation type="submission" date="2019-03" db="EMBL/GenBank/DDBJ databases">
        <title>Genomic Encyclopedia of Archaeal and Bacterial Type Strains, Phase II (KMG-II): from individual species to whole genera.</title>
        <authorList>
            <person name="Goeker M."/>
        </authorList>
    </citation>
    <scope>NUCLEOTIDE SEQUENCE [LARGE SCALE GENOMIC DNA]</scope>
    <source>
        <strain evidence="4 5">DSM 19034</strain>
    </source>
</reference>
<proteinExistence type="predicted"/>
<feature type="domain" description="YMGG-like Gly-zipper" evidence="3">
    <location>
        <begin position="98"/>
        <end position="141"/>
    </location>
</feature>
<organism evidence="4 5">
    <name type="scientific">Pedobacter duraquae</name>
    <dbReference type="NCBI Taxonomy" id="425511"/>
    <lineage>
        <taxon>Bacteria</taxon>
        <taxon>Pseudomonadati</taxon>
        <taxon>Bacteroidota</taxon>
        <taxon>Sphingobacteriia</taxon>
        <taxon>Sphingobacteriales</taxon>
        <taxon>Sphingobacteriaceae</taxon>
        <taxon>Pedobacter</taxon>
    </lineage>
</organism>
<dbReference type="PROSITE" id="PS51257">
    <property type="entry name" value="PROKAR_LIPOPROTEIN"/>
    <property type="match status" value="1"/>
</dbReference>
<dbReference type="EMBL" id="SNWM01000001">
    <property type="protein sequence ID" value="TDO24077.1"/>
    <property type="molecule type" value="Genomic_DNA"/>
</dbReference>
<feature type="region of interest" description="Disordered" evidence="1">
    <location>
        <begin position="69"/>
        <end position="98"/>
    </location>
</feature>
<evidence type="ECO:0000256" key="2">
    <source>
        <dbReference type="SAM" id="SignalP"/>
    </source>
</evidence>
<protein>
    <submittedName>
        <fullName evidence="4">YmgG-like glycine-zipper protein</fullName>
    </submittedName>
</protein>
<gene>
    <name evidence="4" type="ORF">CLV32_0364</name>
</gene>
<dbReference type="RefSeq" id="WP_133551759.1">
    <property type="nucleotide sequence ID" value="NZ_SNWM01000001.1"/>
</dbReference>
<evidence type="ECO:0000313" key="4">
    <source>
        <dbReference type="EMBL" id="TDO24077.1"/>
    </source>
</evidence>
<evidence type="ECO:0000259" key="3">
    <source>
        <dbReference type="Pfam" id="PF13441"/>
    </source>
</evidence>
<accession>A0A4R6IPG7</accession>
<dbReference type="Proteomes" id="UP000295499">
    <property type="component" value="Unassembled WGS sequence"/>
</dbReference>
<keyword evidence="2" id="KW-0732">Signal</keyword>
<dbReference type="Pfam" id="PF13441">
    <property type="entry name" value="Gly-zipper_YMGG"/>
    <property type="match status" value="1"/>
</dbReference>
<dbReference type="InterPro" id="IPR027367">
    <property type="entry name" value="Gly-zipper_YMGG"/>
</dbReference>
<dbReference type="OrthoDB" id="773095at2"/>
<feature type="compositionally biased region" description="Low complexity" evidence="1">
    <location>
        <begin position="79"/>
        <end position="90"/>
    </location>
</feature>
<name>A0A4R6IPG7_9SPHI</name>
<keyword evidence="5" id="KW-1185">Reference proteome</keyword>
<evidence type="ECO:0000313" key="5">
    <source>
        <dbReference type="Proteomes" id="UP000295499"/>
    </source>
</evidence>